<dbReference type="STRING" id="133385.A0A2T9YFZ0"/>
<evidence type="ECO:0000259" key="3">
    <source>
        <dbReference type="Pfam" id="PF00188"/>
    </source>
</evidence>
<dbReference type="PANTHER" id="PTHR31157:SF1">
    <property type="entry name" value="SCP DOMAIN-CONTAINING PROTEIN"/>
    <property type="match status" value="1"/>
</dbReference>
<feature type="region of interest" description="Disordered" evidence="1">
    <location>
        <begin position="263"/>
        <end position="347"/>
    </location>
</feature>
<proteinExistence type="predicted"/>
<dbReference type="SUPFAM" id="SSF55797">
    <property type="entry name" value="PR-1-like"/>
    <property type="match status" value="1"/>
</dbReference>
<organism evidence="4 5">
    <name type="scientific">Smittium simulii</name>
    <dbReference type="NCBI Taxonomy" id="133385"/>
    <lineage>
        <taxon>Eukaryota</taxon>
        <taxon>Fungi</taxon>
        <taxon>Fungi incertae sedis</taxon>
        <taxon>Zoopagomycota</taxon>
        <taxon>Kickxellomycotina</taxon>
        <taxon>Harpellomycetes</taxon>
        <taxon>Harpellales</taxon>
        <taxon>Legeriomycetaceae</taxon>
        <taxon>Smittium</taxon>
    </lineage>
</organism>
<dbReference type="CDD" id="cd05379">
    <property type="entry name" value="CAP_bacterial"/>
    <property type="match status" value="1"/>
</dbReference>
<dbReference type="PANTHER" id="PTHR31157">
    <property type="entry name" value="SCP DOMAIN-CONTAINING PROTEIN"/>
    <property type="match status" value="1"/>
</dbReference>
<protein>
    <recommendedName>
        <fullName evidence="3">SCP domain-containing protein</fullName>
    </recommendedName>
</protein>
<dbReference type="AlphaFoldDB" id="A0A2T9YFZ0"/>
<keyword evidence="2" id="KW-0732">Signal</keyword>
<feature type="compositionally biased region" description="Basic and acidic residues" evidence="1">
    <location>
        <begin position="127"/>
        <end position="193"/>
    </location>
</feature>
<reference evidence="4 5" key="1">
    <citation type="journal article" date="2018" name="MBio">
        <title>Comparative Genomics Reveals the Core Gene Toolbox for the Fungus-Insect Symbiosis.</title>
        <authorList>
            <person name="Wang Y."/>
            <person name="Stata M."/>
            <person name="Wang W."/>
            <person name="Stajich J.E."/>
            <person name="White M.M."/>
            <person name="Moncalvo J.M."/>
        </authorList>
    </citation>
    <scope>NUCLEOTIDE SEQUENCE [LARGE SCALE GENOMIC DNA]</scope>
    <source>
        <strain evidence="4 5">SWE-8-4</strain>
    </source>
</reference>
<dbReference type="InterPro" id="IPR035940">
    <property type="entry name" value="CAP_sf"/>
</dbReference>
<evidence type="ECO:0000313" key="5">
    <source>
        <dbReference type="Proteomes" id="UP000245383"/>
    </source>
</evidence>
<name>A0A2T9YFZ0_9FUNG</name>
<dbReference type="OrthoDB" id="568194at2759"/>
<evidence type="ECO:0000256" key="1">
    <source>
        <dbReference type="SAM" id="MobiDB-lite"/>
    </source>
</evidence>
<feature type="signal peptide" evidence="2">
    <location>
        <begin position="1"/>
        <end position="18"/>
    </location>
</feature>
<feature type="region of interest" description="Disordered" evidence="1">
    <location>
        <begin position="399"/>
        <end position="443"/>
    </location>
</feature>
<dbReference type="Pfam" id="PF00188">
    <property type="entry name" value="CAP"/>
    <property type="match status" value="1"/>
</dbReference>
<feature type="domain" description="SCP" evidence="3">
    <location>
        <begin position="468"/>
        <end position="580"/>
    </location>
</feature>
<feature type="compositionally biased region" description="Polar residues" evidence="1">
    <location>
        <begin position="414"/>
        <end position="430"/>
    </location>
</feature>
<feature type="chain" id="PRO_5015556614" description="SCP domain-containing protein" evidence="2">
    <location>
        <begin position="19"/>
        <end position="581"/>
    </location>
</feature>
<keyword evidence="5" id="KW-1185">Reference proteome</keyword>
<comment type="caution">
    <text evidence="4">The sequence shown here is derived from an EMBL/GenBank/DDBJ whole genome shotgun (WGS) entry which is preliminary data.</text>
</comment>
<dbReference type="Proteomes" id="UP000245383">
    <property type="component" value="Unassembled WGS sequence"/>
</dbReference>
<dbReference type="InterPro" id="IPR014044">
    <property type="entry name" value="CAP_dom"/>
</dbReference>
<gene>
    <name evidence="4" type="ORF">BB561_004517</name>
</gene>
<evidence type="ECO:0000256" key="2">
    <source>
        <dbReference type="SAM" id="SignalP"/>
    </source>
</evidence>
<feature type="region of interest" description="Disordered" evidence="1">
    <location>
        <begin position="119"/>
        <end position="193"/>
    </location>
</feature>
<accession>A0A2T9YFZ0</accession>
<sequence length="581" mass="64865">MKAHIFLKLHFFLQVAISFPTNYNLNSISIGTPIPRNLIDDKKIIPFTEHSKSPINKQFIYKNENLIKQGDFSSSIKNKHKRNINYQQVYPRSSNNVISTKNSNVKRDKIIQHDLIKKSESYLTKKGPKDKDDKKEKEEKKEKEKEEKKEKEKEKDEKKEKEKEEKIAKEKEKEEEKNKKKNNEKDLKAKLDELTNIKEKITSSDQIATKTTLAPIAQNDLKLKTEADAAAIAKAQKEADEAATAKAKAQKLRLRRRRLKAQEEADAAAIAKSQKEADEAATAKAKAQKEADAAAAVKAQEEADAAAIAKAQKEADEAATAKAKAQKEADAAAAVKAQEEVDTTVKPQKEADLAAKLQEDANAVAKPQIDAELDTDKAQEETNLAAKPQIDTELDAATKTQNEKETAAKVPTEVESNLTQSSENSKNSTIEQHKENINPDDDDSKNIFNVGSIDIYGDLSSADAEQFLELVNKVRSEKNKSPLVFNSGLLKACYFQSKYMSDTKKATHNHIGFGDTIKRISFTGGNCFNKGCAENVSNNSGSYKDVFNEWINTPIDFENILGDYHGMGISSYKGYWTQNFN</sequence>
<evidence type="ECO:0000313" key="4">
    <source>
        <dbReference type="EMBL" id="PVU91194.1"/>
    </source>
</evidence>
<dbReference type="EMBL" id="MBFR01000215">
    <property type="protein sequence ID" value="PVU91194.1"/>
    <property type="molecule type" value="Genomic_DNA"/>
</dbReference>
<dbReference type="Gene3D" id="3.40.33.10">
    <property type="entry name" value="CAP"/>
    <property type="match status" value="1"/>
</dbReference>